<reference evidence="1 2" key="1">
    <citation type="journal article" date="2018" name="J. Microbiol.">
        <title>Baekduia soli gen. nov., sp. nov., a novel bacterium isolated from the soil of Baekdu Mountain and proposal of a novel family name, Baekduiaceae fam. nov.</title>
        <authorList>
            <person name="An D.S."/>
            <person name="Siddiqi M.Z."/>
            <person name="Kim K.H."/>
            <person name="Yu H.S."/>
            <person name="Im W.T."/>
        </authorList>
    </citation>
    <scope>NUCLEOTIDE SEQUENCE [LARGE SCALE GENOMIC DNA]</scope>
    <source>
        <strain evidence="1 2">BR7-21</strain>
    </source>
</reference>
<name>A0A5B8U817_9ACTN</name>
<evidence type="ECO:0000313" key="2">
    <source>
        <dbReference type="Proteomes" id="UP000321805"/>
    </source>
</evidence>
<dbReference type="OrthoDB" id="5244318at2"/>
<dbReference type="RefSeq" id="WP_146921369.1">
    <property type="nucleotide sequence ID" value="NZ_CP042430.1"/>
</dbReference>
<gene>
    <name evidence="1" type="ORF">FSW04_16950</name>
</gene>
<protein>
    <submittedName>
        <fullName evidence="1">Uncharacterized protein</fullName>
    </submittedName>
</protein>
<dbReference type="EMBL" id="CP042430">
    <property type="protein sequence ID" value="QEC49097.1"/>
    <property type="molecule type" value="Genomic_DNA"/>
</dbReference>
<accession>A0A5B8U817</accession>
<dbReference type="Proteomes" id="UP000321805">
    <property type="component" value="Chromosome"/>
</dbReference>
<dbReference type="AlphaFoldDB" id="A0A5B8U817"/>
<sequence>MLAALWFFTTRDDATTSAPVAPAEPGTALTAATPYDRDLRLGNVVLAAAPAQFAAAHALADDLAGRPTAALRRAGQAVLVRHAPDGAAAPGITAYARGRTAQADAATDPGLRTFVDYWLGRAAG</sequence>
<keyword evidence="2" id="KW-1185">Reference proteome</keyword>
<evidence type="ECO:0000313" key="1">
    <source>
        <dbReference type="EMBL" id="QEC49097.1"/>
    </source>
</evidence>
<proteinExistence type="predicted"/>
<organism evidence="1 2">
    <name type="scientific">Baekduia soli</name>
    <dbReference type="NCBI Taxonomy" id="496014"/>
    <lineage>
        <taxon>Bacteria</taxon>
        <taxon>Bacillati</taxon>
        <taxon>Actinomycetota</taxon>
        <taxon>Thermoleophilia</taxon>
        <taxon>Solirubrobacterales</taxon>
        <taxon>Baekduiaceae</taxon>
        <taxon>Baekduia</taxon>
    </lineage>
</organism>
<dbReference type="KEGG" id="bsol:FSW04_16950"/>